<dbReference type="InterPro" id="IPR029787">
    <property type="entry name" value="Nucleotide_cyclase"/>
</dbReference>
<proteinExistence type="predicted"/>
<comment type="caution">
    <text evidence="2">The sequence shown here is derived from an EMBL/GenBank/DDBJ whole genome shotgun (WGS) entry which is preliminary data.</text>
</comment>
<organism evidence="2 3">
    <name type="scientific">Halomonas citrativorans</name>
    <dbReference type="NCBI Taxonomy" id="2742612"/>
    <lineage>
        <taxon>Bacteria</taxon>
        <taxon>Pseudomonadati</taxon>
        <taxon>Pseudomonadota</taxon>
        <taxon>Gammaproteobacteria</taxon>
        <taxon>Oceanospirillales</taxon>
        <taxon>Halomonadaceae</taxon>
        <taxon>Halomonas</taxon>
    </lineage>
</organism>
<gene>
    <name evidence="2" type="ORF">CZ787_12830</name>
</gene>
<dbReference type="InterPro" id="IPR043128">
    <property type="entry name" value="Rev_trsase/Diguanyl_cyclase"/>
</dbReference>
<dbReference type="Proteomes" id="UP000196331">
    <property type="component" value="Unassembled WGS sequence"/>
</dbReference>
<name>A0A1R4I294_9GAMM</name>
<evidence type="ECO:0000313" key="3">
    <source>
        <dbReference type="Proteomes" id="UP000196331"/>
    </source>
</evidence>
<dbReference type="AlphaFoldDB" id="A0A1R4I294"/>
<evidence type="ECO:0000313" key="2">
    <source>
        <dbReference type="EMBL" id="SJN13977.1"/>
    </source>
</evidence>
<dbReference type="SUPFAM" id="SSF55073">
    <property type="entry name" value="Nucleotide cyclase"/>
    <property type="match status" value="1"/>
</dbReference>
<reference evidence="2 3" key="1">
    <citation type="submission" date="2017-02" db="EMBL/GenBank/DDBJ databases">
        <authorList>
            <person name="Dridi B."/>
        </authorList>
    </citation>
    <scope>NUCLEOTIDE SEQUENCE [LARGE SCALE GENOMIC DNA]</scope>
    <source>
        <strain evidence="2 3">JB380</strain>
    </source>
</reference>
<sequence>MAWEVRRSDHVARQGGDEFGVLLPSCTLGQAQTHCGGTVPGRQ</sequence>
<dbReference type="Gene3D" id="3.30.70.270">
    <property type="match status" value="1"/>
</dbReference>
<feature type="domain" description="GGDEF" evidence="1">
    <location>
        <begin position="5"/>
        <end position="33"/>
    </location>
</feature>
<dbReference type="EMBL" id="FUKM01000048">
    <property type="protein sequence ID" value="SJN13977.1"/>
    <property type="molecule type" value="Genomic_DNA"/>
</dbReference>
<dbReference type="InterPro" id="IPR000160">
    <property type="entry name" value="GGDEF_dom"/>
</dbReference>
<accession>A0A1R4I294</accession>
<dbReference type="Pfam" id="PF00990">
    <property type="entry name" value="GGDEF"/>
    <property type="match status" value="1"/>
</dbReference>
<evidence type="ECO:0000259" key="1">
    <source>
        <dbReference type="Pfam" id="PF00990"/>
    </source>
</evidence>
<protein>
    <recommendedName>
        <fullName evidence="1">GGDEF domain-containing protein</fullName>
    </recommendedName>
</protein>